<dbReference type="Gene3D" id="3.40.50.720">
    <property type="entry name" value="NAD(P)-binding Rossmann-like Domain"/>
    <property type="match status" value="1"/>
</dbReference>
<organism evidence="2 3">
    <name type="scientific">Legionella quinlivanii</name>
    <dbReference type="NCBI Taxonomy" id="45073"/>
    <lineage>
        <taxon>Bacteria</taxon>
        <taxon>Pseudomonadati</taxon>
        <taxon>Pseudomonadota</taxon>
        <taxon>Gammaproteobacteria</taxon>
        <taxon>Legionellales</taxon>
        <taxon>Legionellaceae</taxon>
        <taxon>Legionella</taxon>
    </lineage>
</organism>
<dbReference type="RefSeq" id="WP_058507641.1">
    <property type="nucleotide sequence ID" value="NZ_CAAAIK010000001.1"/>
</dbReference>
<name>A0A0W0XZJ6_9GAMM</name>
<evidence type="ECO:0000313" key="2">
    <source>
        <dbReference type="EMBL" id="KTD50209.1"/>
    </source>
</evidence>
<dbReference type="AlphaFoldDB" id="A0A0W0XZJ6"/>
<comment type="caution">
    <text evidence="2">The sequence shown here is derived from an EMBL/GenBank/DDBJ whole genome shotgun (WGS) entry which is preliminary data.</text>
</comment>
<keyword evidence="1" id="KW-0520">NAD</keyword>
<dbReference type="OrthoDB" id="9808276at2"/>
<dbReference type="PATRIC" id="fig|45073.5.peg.1621"/>
<gene>
    <name evidence="2" type="ORF">Lqui_1534</name>
</gene>
<keyword evidence="3" id="KW-1185">Reference proteome</keyword>
<reference evidence="2 3" key="1">
    <citation type="submission" date="2015-11" db="EMBL/GenBank/DDBJ databases">
        <title>Genomic analysis of 38 Legionella species identifies large and diverse effector repertoires.</title>
        <authorList>
            <person name="Burstein D."/>
            <person name="Amaro F."/>
            <person name="Zusman T."/>
            <person name="Lifshitz Z."/>
            <person name="Cohen O."/>
            <person name="Gilbert J.A."/>
            <person name="Pupko T."/>
            <person name="Shuman H.A."/>
            <person name="Segal G."/>
        </authorList>
    </citation>
    <scope>NUCLEOTIDE SEQUENCE [LARGE SCALE GENOMIC DNA]</scope>
    <source>
        <strain evidence="2 3">CDC#1442-AUS-E</strain>
    </source>
</reference>
<dbReference type="PANTHER" id="PTHR43574">
    <property type="entry name" value="EPIMERASE-RELATED"/>
    <property type="match status" value="1"/>
</dbReference>
<dbReference type="InterPro" id="IPR036291">
    <property type="entry name" value="NAD(P)-bd_dom_sf"/>
</dbReference>
<accession>A0A0W0XZJ6</accession>
<dbReference type="Proteomes" id="UP000054618">
    <property type="component" value="Unassembled WGS sequence"/>
</dbReference>
<protein>
    <submittedName>
        <fullName evidence="2">NAD-dependent epimerase/dehydratase</fullName>
    </submittedName>
</protein>
<proteinExistence type="predicted"/>
<dbReference type="STRING" id="45073.Lqui_1534"/>
<dbReference type="SUPFAM" id="SSF51735">
    <property type="entry name" value="NAD(P)-binding Rossmann-fold domains"/>
    <property type="match status" value="1"/>
</dbReference>
<dbReference type="EMBL" id="LNYS01000008">
    <property type="protein sequence ID" value="KTD50209.1"/>
    <property type="molecule type" value="Genomic_DNA"/>
</dbReference>
<evidence type="ECO:0000313" key="3">
    <source>
        <dbReference type="Proteomes" id="UP000054618"/>
    </source>
</evidence>
<sequence length="284" mass="32145">MHHLILGYGYCGFYLAQHLLKQHGEVTAVSRHYDPALYLPGLQHVASDLLDLNIEQKDDLTIYYLIPPPPSGDYDSLLQDFLSITSLKPIKIVYFGSSAVYGNHQGKWVSERAKCRIQHDRQLRRLDAEQQWKRFARKNEAAYVLLRIAGIYGPNRLPIEAARSQSPLLFPQQAPYTNHILVTDLVKIASQLAARSNVQGIFNIADGHPKKMGALQQLVAHHLDYPAASFQAWNEIWETASDMKREIMQSSRRLSIELLKKELGNDLVFTPMTAGILQSLSLMA</sequence>
<evidence type="ECO:0000256" key="1">
    <source>
        <dbReference type="ARBA" id="ARBA00023027"/>
    </source>
</evidence>